<gene>
    <name evidence="1" type="ORF">AV530_015308</name>
</gene>
<evidence type="ECO:0000313" key="1">
    <source>
        <dbReference type="EMBL" id="OPJ78370.1"/>
    </source>
</evidence>
<comment type="caution">
    <text evidence="1">The sequence shown here is derived from an EMBL/GenBank/DDBJ whole genome shotgun (WGS) entry which is preliminary data.</text>
</comment>
<reference evidence="1 2" key="1">
    <citation type="submission" date="2016-02" db="EMBL/GenBank/DDBJ databases">
        <title>Band-tailed pigeon sequencing and assembly.</title>
        <authorList>
            <person name="Soares A.E."/>
            <person name="Novak B.J."/>
            <person name="Rice E.S."/>
            <person name="O'Connell B."/>
            <person name="Chang D."/>
            <person name="Weber S."/>
            <person name="Shapiro B."/>
        </authorList>
    </citation>
    <scope>NUCLEOTIDE SEQUENCE [LARGE SCALE GENOMIC DNA]</scope>
    <source>
        <strain evidence="1">BTP2013</strain>
        <tissue evidence="1">Blood</tissue>
    </source>
</reference>
<keyword evidence="2" id="KW-1185">Reference proteome</keyword>
<sequence>MDQPGPEGVSTDGANKPIRAKEVFNAVFMGDILYPKESAQRGKLLHASGIICPTFNVWNSEDFYRIKSLGLGNQQTTSERLRIPGQEETVNKWAFQLHHPGSATTIYSPALLLQMAF</sequence>
<proteinExistence type="predicted"/>
<name>A0A1V4K1L9_PATFA</name>
<evidence type="ECO:0000313" key="2">
    <source>
        <dbReference type="Proteomes" id="UP000190648"/>
    </source>
</evidence>
<dbReference type="EMBL" id="LSYS01005191">
    <property type="protein sequence ID" value="OPJ78370.1"/>
    <property type="molecule type" value="Genomic_DNA"/>
</dbReference>
<accession>A0A1V4K1L9</accession>
<dbReference type="AlphaFoldDB" id="A0A1V4K1L9"/>
<organism evidence="1 2">
    <name type="scientific">Patagioenas fasciata monilis</name>
    <dbReference type="NCBI Taxonomy" id="372326"/>
    <lineage>
        <taxon>Eukaryota</taxon>
        <taxon>Metazoa</taxon>
        <taxon>Chordata</taxon>
        <taxon>Craniata</taxon>
        <taxon>Vertebrata</taxon>
        <taxon>Euteleostomi</taxon>
        <taxon>Archelosauria</taxon>
        <taxon>Archosauria</taxon>
        <taxon>Dinosauria</taxon>
        <taxon>Saurischia</taxon>
        <taxon>Theropoda</taxon>
        <taxon>Coelurosauria</taxon>
        <taxon>Aves</taxon>
        <taxon>Neognathae</taxon>
        <taxon>Neoaves</taxon>
        <taxon>Columbimorphae</taxon>
        <taxon>Columbiformes</taxon>
        <taxon>Columbidae</taxon>
        <taxon>Patagioenas</taxon>
    </lineage>
</organism>
<protein>
    <submittedName>
        <fullName evidence="1">Uncharacterized protein</fullName>
    </submittedName>
</protein>
<dbReference type="Proteomes" id="UP000190648">
    <property type="component" value="Unassembled WGS sequence"/>
</dbReference>